<dbReference type="InterPro" id="IPR034505">
    <property type="entry name" value="Coproporphyrinogen-III_oxidase"/>
</dbReference>
<dbReference type="InterPro" id="IPR006638">
    <property type="entry name" value="Elp3/MiaA/NifB-like_rSAM"/>
</dbReference>
<keyword evidence="2" id="KW-0411">Iron-sulfur</keyword>
<dbReference type="SUPFAM" id="SSF102114">
    <property type="entry name" value="Radical SAM enzymes"/>
    <property type="match status" value="1"/>
</dbReference>
<keyword evidence="2" id="KW-0963">Cytoplasm</keyword>
<feature type="domain" description="Radical SAM core" evidence="3">
    <location>
        <begin position="1"/>
        <end position="231"/>
    </location>
</feature>
<proteinExistence type="inferred from homology"/>
<dbReference type="CDD" id="cd01335">
    <property type="entry name" value="Radical_SAM"/>
    <property type="match status" value="1"/>
</dbReference>
<evidence type="ECO:0000313" key="4">
    <source>
        <dbReference type="EMBL" id="HIY69159.1"/>
    </source>
</evidence>
<dbReference type="PANTHER" id="PTHR13932">
    <property type="entry name" value="COPROPORPHYRINIGEN III OXIDASE"/>
    <property type="match status" value="1"/>
</dbReference>
<dbReference type="InterPro" id="IPR004559">
    <property type="entry name" value="HemW-like"/>
</dbReference>
<keyword evidence="2" id="KW-0004">4Fe-4S</keyword>
<comment type="caution">
    <text evidence="4">The sequence shown here is derived from an EMBL/GenBank/DDBJ whole genome shotgun (WGS) entry which is preliminary data.</text>
</comment>
<comment type="subcellular location">
    <subcellularLocation>
        <location evidence="2">Cytoplasm</location>
    </subcellularLocation>
</comment>
<sequence>MAGLYIHIPFCKRICAYCDFFREAGTARMEPLAEAMHRELDRQRAYLGGEPVRTRYFGGGTPSLCPPELLERLLEHAARNFDCTQVEETTLEANPDDLTPPYLDALRRIGIDRLSIGIQSFDDDCLRLMNRRHNAAQAREAVRNAQRAGFENITVDLIFGVPGFGGDSLRNSLDCALGLGVQHISAYHLTIEPGTAFGRKAARGEFAPVDEAVSEAEYALVHETLTKAGFEHYEVSNFARPGFRARHNAAYWHGVKYLGIGPAAHSFDGRERHWNVPSVERYIEGTPPETELLSDRDRFNEYVMTRLRTAEGIDTHEAEALFGTERIARLRQNAEPWIRAGALRNDSARMAIPPERMLVSDAVIEDLFET</sequence>
<dbReference type="AlphaFoldDB" id="A0A9D1Z085"/>
<dbReference type="Gene3D" id="3.30.750.200">
    <property type="match status" value="1"/>
</dbReference>
<evidence type="ECO:0000259" key="3">
    <source>
        <dbReference type="PROSITE" id="PS51918"/>
    </source>
</evidence>
<dbReference type="GO" id="GO:0006779">
    <property type="term" value="P:porphyrin-containing compound biosynthetic process"/>
    <property type="evidence" value="ECO:0007669"/>
    <property type="project" value="InterPro"/>
</dbReference>
<dbReference type="SFLD" id="SFLDF00562">
    <property type="entry name" value="HemN-like__clustered_with_heat"/>
    <property type="match status" value="1"/>
</dbReference>
<dbReference type="NCBIfam" id="TIGR00539">
    <property type="entry name" value="hemN_rel"/>
    <property type="match status" value="1"/>
</dbReference>
<keyword evidence="2" id="KW-0479">Metal-binding</keyword>
<dbReference type="InterPro" id="IPR058240">
    <property type="entry name" value="rSAM_sf"/>
</dbReference>
<comment type="similarity">
    <text evidence="1">Belongs to the anaerobic coproporphyrinogen-III oxidase family. HemW subfamily.</text>
</comment>
<organism evidence="4 5">
    <name type="scientific">Candidatus Alistipes intestinigallinarum</name>
    <dbReference type="NCBI Taxonomy" id="2838440"/>
    <lineage>
        <taxon>Bacteria</taxon>
        <taxon>Pseudomonadati</taxon>
        <taxon>Bacteroidota</taxon>
        <taxon>Bacteroidia</taxon>
        <taxon>Bacteroidales</taxon>
        <taxon>Rikenellaceae</taxon>
        <taxon>Alistipes</taxon>
    </lineage>
</organism>
<dbReference type="InterPro" id="IPR007197">
    <property type="entry name" value="rSAM"/>
</dbReference>
<name>A0A9D1Z085_9BACT</name>
<dbReference type="Proteomes" id="UP000886844">
    <property type="component" value="Unassembled WGS sequence"/>
</dbReference>
<dbReference type="SFLD" id="SFLDG01082">
    <property type="entry name" value="B12-binding_domain_containing"/>
    <property type="match status" value="1"/>
</dbReference>
<reference evidence="4" key="2">
    <citation type="submission" date="2021-04" db="EMBL/GenBank/DDBJ databases">
        <authorList>
            <person name="Gilroy R."/>
        </authorList>
    </citation>
    <scope>NUCLEOTIDE SEQUENCE</scope>
    <source>
        <strain evidence="4">5134</strain>
    </source>
</reference>
<dbReference type="PROSITE" id="PS51918">
    <property type="entry name" value="RADICAL_SAM"/>
    <property type="match status" value="1"/>
</dbReference>
<accession>A0A9D1Z085</accession>
<dbReference type="GO" id="GO:0051539">
    <property type="term" value="F:4 iron, 4 sulfur cluster binding"/>
    <property type="evidence" value="ECO:0007669"/>
    <property type="project" value="UniProtKB-UniRule"/>
</dbReference>
<keyword evidence="2" id="KW-0408">Iron</keyword>
<keyword evidence="2" id="KW-0349">Heme</keyword>
<evidence type="ECO:0000313" key="5">
    <source>
        <dbReference type="Proteomes" id="UP000886844"/>
    </source>
</evidence>
<dbReference type="EMBL" id="DXDA01000056">
    <property type="protein sequence ID" value="HIY69159.1"/>
    <property type="molecule type" value="Genomic_DNA"/>
</dbReference>
<evidence type="ECO:0000256" key="1">
    <source>
        <dbReference type="ARBA" id="ARBA00006100"/>
    </source>
</evidence>
<dbReference type="Pfam" id="PF06969">
    <property type="entry name" value="HemN_C"/>
    <property type="match status" value="1"/>
</dbReference>
<dbReference type="SFLD" id="SFLDS00029">
    <property type="entry name" value="Radical_SAM"/>
    <property type="match status" value="1"/>
</dbReference>
<gene>
    <name evidence="4" type="primary">hemW</name>
    <name evidence="4" type="ORF">H9828_07060</name>
</gene>
<evidence type="ECO:0000256" key="2">
    <source>
        <dbReference type="RuleBase" id="RU364116"/>
    </source>
</evidence>
<keyword evidence="2" id="KW-0143">Chaperone</keyword>
<dbReference type="SMART" id="SM00729">
    <property type="entry name" value="Elp3"/>
    <property type="match status" value="1"/>
</dbReference>
<dbReference type="SFLD" id="SFLDG01065">
    <property type="entry name" value="anaerobic_coproporphyrinogen-I"/>
    <property type="match status" value="1"/>
</dbReference>
<protein>
    <recommendedName>
        <fullName evidence="2">Heme chaperone HemW</fullName>
    </recommendedName>
</protein>
<dbReference type="SFLD" id="SFLDF00288">
    <property type="entry name" value="HemN-like__clustered_with_nucl"/>
    <property type="match status" value="1"/>
</dbReference>
<dbReference type="GO" id="GO:0046872">
    <property type="term" value="F:metal ion binding"/>
    <property type="evidence" value="ECO:0007669"/>
    <property type="project" value="UniProtKB-UniRule"/>
</dbReference>
<dbReference type="InterPro" id="IPR010723">
    <property type="entry name" value="HemN_C"/>
</dbReference>
<keyword evidence="2" id="KW-0949">S-adenosyl-L-methionine</keyword>
<dbReference type="GO" id="GO:0004109">
    <property type="term" value="F:coproporphyrinogen oxidase activity"/>
    <property type="evidence" value="ECO:0007669"/>
    <property type="project" value="InterPro"/>
</dbReference>
<dbReference type="Pfam" id="PF04055">
    <property type="entry name" value="Radical_SAM"/>
    <property type="match status" value="1"/>
</dbReference>
<reference evidence="4" key="1">
    <citation type="journal article" date="2021" name="PeerJ">
        <title>Extensive microbial diversity within the chicken gut microbiome revealed by metagenomics and culture.</title>
        <authorList>
            <person name="Gilroy R."/>
            <person name="Ravi A."/>
            <person name="Getino M."/>
            <person name="Pursley I."/>
            <person name="Horton D.L."/>
            <person name="Alikhan N.F."/>
            <person name="Baker D."/>
            <person name="Gharbi K."/>
            <person name="Hall N."/>
            <person name="Watson M."/>
            <person name="Adriaenssens E.M."/>
            <person name="Foster-Nyarko E."/>
            <person name="Jarju S."/>
            <person name="Secka A."/>
            <person name="Antonio M."/>
            <person name="Oren A."/>
            <person name="Chaudhuri R.R."/>
            <person name="La Ragione R."/>
            <person name="Hildebrand F."/>
            <person name="Pallen M.J."/>
        </authorList>
    </citation>
    <scope>NUCLEOTIDE SEQUENCE</scope>
    <source>
        <strain evidence="4">5134</strain>
    </source>
</reference>
<dbReference type="GO" id="GO:0005737">
    <property type="term" value="C:cytoplasm"/>
    <property type="evidence" value="ECO:0007669"/>
    <property type="project" value="UniProtKB-SubCell"/>
</dbReference>
<dbReference type="PANTHER" id="PTHR13932:SF5">
    <property type="entry name" value="RADICAL S-ADENOSYL METHIONINE DOMAIN-CONTAINING PROTEIN 1, MITOCHONDRIAL"/>
    <property type="match status" value="1"/>
</dbReference>
<comment type="function">
    <text evidence="2">Probably acts as a heme chaperone, transferring heme to an unknown acceptor. Binds one molecule of heme per monomer, possibly covalently. Binds 1 [4Fe-4S] cluster. The cluster is coordinated with 3 cysteines and an exchangeable S-adenosyl-L-methionine.</text>
</comment>